<dbReference type="AlphaFoldDB" id="A0A0F9HRN3"/>
<reference evidence="1" key="1">
    <citation type="journal article" date="2015" name="Nature">
        <title>Complex archaea that bridge the gap between prokaryotes and eukaryotes.</title>
        <authorList>
            <person name="Spang A."/>
            <person name="Saw J.H."/>
            <person name="Jorgensen S.L."/>
            <person name="Zaremba-Niedzwiedzka K."/>
            <person name="Martijn J."/>
            <person name="Lind A.E."/>
            <person name="van Eijk R."/>
            <person name="Schleper C."/>
            <person name="Guy L."/>
            <person name="Ettema T.J."/>
        </authorList>
    </citation>
    <scope>NUCLEOTIDE SEQUENCE</scope>
</reference>
<sequence>MVTEIVEKKVATKEDIFIKARMISEGLCFPNQENLSPELSKMKIQGERKPNELKIPEKLDLNDPESIIELLSEVKKTNYFFQLFA</sequence>
<protein>
    <submittedName>
        <fullName evidence="1">Uncharacterized protein</fullName>
    </submittedName>
</protein>
<proteinExistence type="predicted"/>
<evidence type="ECO:0000313" key="1">
    <source>
        <dbReference type="EMBL" id="KKL84330.1"/>
    </source>
</evidence>
<gene>
    <name evidence="1" type="ORF">LCGC14_1965820</name>
</gene>
<organism evidence="1">
    <name type="scientific">marine sediment metagenome</name>
    <dbReference type="NCBI Taxonomy" id="412755"/>
    <lineage>
        <taxon>unclassified sequences</taxon>
        <taxon>metagenomes</taxon>
        <taxon>ecological metagenomes</taxon>
    </lineage>
</organism>
<accession>A0A0F9HRN3</accession>
<comment type="caution">
    <text evidence="1">The sequence shown here is derived from an EMBL/GenBank/DDBJ whole genome shotgun (WGS) entry which is preliminary data.</text>
</comment>
<name>A0A0F9HRN3_9ZZZZ</name>
<dbReference type="EMBL" id="LAZR01021730">
    <property type="protein sequence ID" value="KKL84330.1"/>
    <property type="molecule type" value="Genomic_DNA"/>
</dbReference>